<evidence type="ECO:0000256" key="1">
    <source>
        <dbReference type="SAM" id="MobiDB-lite"/>
    </source>
</evidence>
<feature type="compositionally biased region" description="Basic residues" evidence="1">
    <location>
        <begin position="101"/>
        <end position="114"/>
    </location>
</feature>
<accession>A0A2K2DJL3</accession>
<keyword evidence="4" id="KW-1185">Reference proteome</keyword>
<dbReference type="EMBL" id="CM000880">
    <property type="protein sequence ID" value="PNT74464.1"/>
    <property type="molecule type" value="Genomic_DNA"/>
</dbReference>
<gene>
    <name evidence="2" type="ORF">BRADI_1g14978v3</name>
</gene>
<feature type="compositionally biased region" description="Pro residues" evidence="1">
    <location>
        <begin position="131"/>
        <end position="145"/>
    </location>
</feature>
<feature type="region of interest" description="Disordered" evidence="1">
    <location>
        <begin position="1"/>
        <end position="152"/>
    </location>
</feature>
<feature type="compositionally biased region" description="Pro residues" evidence="1">
    <location>
        <begin position="19"/>
        <end position="29"/>
    </location>
</feature>
<proteinExistence type="predicted"/>
<feature type="compositionally biased region" description="Polar residues" evidence="1">
    <location>
        <begin position="43"/>
        <end position="55"/>
    </location>
</feature>
<feature type="region of interest" description="Disordered" evidence="1">
    <location>
        <begin position="183"/>
        <end position="219"/>
    </location>
</feature>
<name>A0A2K2DJL3_BRADI</name>
<dbReference type="InParanoid" id="A0A2K2DJL3"/>
<dbReference type="Proteomes" id="UP000008810">
    <property type="component" value="Chromosome 1"/>
</dbReference>
<evidence type="ECO:0000313" key="4">
    <source>
        <dbReference type="Proteomes" id="UP000008810"/>
    </source>
</evidence>
<evidence type="ECO:0000313" key="3">
    <source>
        <dbReference type="EnsemblPlants" id="PNT74464"/>
    </source>
</evidence>
<sequence>MGREAQLPRSSHFCAHPELNPPSPAPIPAAGPRRCWPPRSSPAPLTSRPNEQQQVLPELRLPPSAPPRPASSPCSKKGTVGTRSAPKRLPAGRPPCSPLRPPRRCPPRRRRFRSPGRWPPPLPYSARPAPSSSPPASRTPPPPSAPASLNATCPNIQRLATAPRPTCAAAQIEEADGRLGLAAPPASAALPSSPRPCSGKGWRLRPCSGGGAANPDPKI</sequence>
<reference evidence="2 3" key="1">
    <citation type="journal article" date="2010" name="Nature">
        <title>Genome sequencing and analysis of the model grass Brachypodium distachyon.</title>
        <authorList>
            <consortium name="International Brachypodium Initiative"/>
        </authorList>
    </citation>
    <scope>NUCLEOTIDE SEQUENCE [LARGE SCALE GENOMIC DNA]</scope>
    <source>
        <strain evidence="2 3">Bd21</strain>
    </source>
</reference>
<reference evidence="2" key="2">
    <citation type="submission" date="2017-06" db="EMBL/GenBank/DDBJ databases">
        <title>WGS assembly of Brachypodium distachyon.</title>
        <authorList>
            <consortium name="The International Brachypodium Initiative"/>
            <person name="Lucas S."/>
            <person name="Harmon-Smith M."/>
            <person name="Lail K."/>
            <person name="Tice H."/>
            <person name="Grimwood J."/>
            <person name="Bruce D."/>
            <person name="Barry K."/>
            <person name="Shu S."/>
            <person name="Lindquist E."/>
            <person name="Wang M."/>
            <person name="Pitluck S."/>
            <person name="Vogel J.P."/>
            <person name="Garvin D.F."/>
            <person name="Mockler T.C."/>
            <person name="Schmutz J."/>
            <person name="Rokhsar D."/>
            <person name="Bevan M.W."/>
        </authorList>
    </citation>
    <scope>NUCLEOTIDE SEQUENCE</scope>
    <source>
        <strain evidence="2">Bd21</strain>
    </source>
</reference>
<dbReference type="Gramene" id="PNT74464">
    <property type="protein sequence ID" value="PNT74464"/>
    <property type="gene ID" value="BRADI_1g14978v3"/>
</dbReference>
<protein>
    <submittedName>
        <fullName evidence="2 3">Uncharacterized protein</fullName>
    </submittedName>
</protein>
<dbReference type="EnsemblPlants" id="PNT74464">
    <property type="protein sequence ID" value="PNT74464"/>
    <property type="gene ID" value="BRADI_1g14978v3"/>
</dbReference>
<reference evidence="3" key="3">
    <citation type="submission" date="2018-08" db="UniProtKB">
        <authorList>
            <consortium name="EnsemblPlants"/>
        </authorList>
    </citation>
    <scope>IDENTIFICATION</scope>
    <source>
        <strain evidence="3">cv. Bd21</strain>
    </source>
</reference>
<dbReference type="AlphaFoldDB" id="A0A2K2DJL3"/>
<evidence type="ECO:0000313" key="2">
    <source>
        <dbReference type="EMBL" id="PNT74464.1"/>
    </source>
</evidence>
<feature type="compositionally biased region" description="Low complexity" evidence="1">
    <location>
        <begin position="183"/>
        <end position="196"/>
    </location>
</feature>
<organism evidence="2">
    <name type="scientific">Brachypodium distachyon</name>
    <name type="common">Purple false brome</name>
    <name type="synonym">Trachynia distachya</name>
    <dbReference type="NCBI Taxonomy" id="15368"/>
    <lineage>
        <taxon>Eukaryota</taxon>
        <taxon>Viridiplantae</taxon>
        <taxon>Streptophyta</taxon>
        <taxon>Embryophyta</taxon>
        <taxon>Tracheophyta</taxon>
        <taxon>Spermatophyta</taxon>
        <taxon>Magnoliopsida</taxon>
        <taxon>Liliopsida</taxon>
        <taxon>Poales</taxon>
        <taxon>Poaceae</taxon>
        <taxon>BOP clade</taxon>
        <taxon>Pooideae</taxon>
        <taxon>Stipodae</taxon>
        <taxon>Brachypodieae</taxon>
        <taxon>Brachypodium</taxon>
    </lineage>
</organism>